<name>A0A1T5ERV4_9SPHI</name>
<evidence type="ECO:0008006" key="3">
    <source>
        <dbReference type="Google" id="ProtNLM"/>
    </source>
</evidence>
<dbReference type="SUPFAM" id="SSF69318">
    <property type="entry name" value="Integrin alpha N-terminal domain"/>
    <property type="match status" value="1"/>
</dbReference>
<dbReference type="InterPro" id="IPR028994">
    <property type="entry name" value="Integrin_alpha_N"/>
</dbReference>
<protein>
    <recommendedName>
        <fullName evidence="3">Repeat domain-containing protein</fullName>
    </recommendedName>
</protein>
<evidence type="ECO:0000313" key="2">
    <source>
        <dbReference type="Proteomes" id="UP000190541"/>
    </source>
</evidence>
<sequence>MGNTTALGFLDVIVGYLGAANRIYYGDKSLKYGNFDEFGDSTATSSIAVGDLNEDGIMNIVEGNVESVNRVFIGNVHRTFEIQNLREDLNDDTYHVEIGDLHNDGLLDIVKLIPMHGIFTITRFLKNNCFHLYSSIKMAIFVLIIGKHISEQTIRLFMAYQWGSAGAGFRCRNSRYLGQPSASLTFVSFDDGPYECGRYRRYTAQFQGALF</sequence>
<keyword evidence="2" id="KW-1185">Reference proteome</keyword>
<evidence type="ECO:0000313" key="1">
    <source>
        <dbReference type="EMBL" id="SKB86732.1"/>
    </source>
</evidence>
<organism evidence="1 2">
    <name type="scientific">Parapedobacter luteus</name>
    <dbReference type="NCBI Taxonomy" id="623280"/>
    <lineage>
        <taxon>Bacteria</taxon>
        <taxon>Pseudomonadati</taxon>
        <taxon>Bacteroidota</taxon>
        <taxon>Sphingobacteriia</taxon>
        <taxon>Sphingobacteriales</taxon>
        <taxon>Sphingobacteriaceae</taxon>
        <taxon>Parapedobacter</taxon>
    </lineage>
</organism>
<dbReference type="Proteomes" id="UP000190541">
    <property type="component" value="Unassembled WGS sequence"/>
</dbReference>
<dbReference type="EMBL" id="FUYS01000011">
    <property type="protein sequence ID" value="SKB86732.1"/>
    <property type="molecule type" value="Genomic_DNA"/>
</dbReference>
<dbReference type="AlphaFoldDB" id="A0A1T5ERV4"/>
<gene>
    <name evidence="1" type="ORF">SAMN05660226_03499</name>
</gene>
<proteinExistence type="predicted"/>
<reference evidence="1 2" key="1">
    <citation type="submission" date="2017-02" db="EMBL/GenBank/DDBJ databases">
        <authorList>
            <person name="Peterson S.W."/>
        </authorList>
    </citation>
    <scope>NUCLEOTIDE SEQUENCE [LARGE SCALE GENOMIC DNA]</scope>
    <source>
        <strain evidence="1 2">DSM 22899</strain>
    </source>
</reference>
<dbReference type="STRING" id="623280.SAMN05660226_03499"/>
<accession>A0A1T5ERV4</accession>